<reference evidence="1" key="1">
    <citation type="submission" date="2019-08" db="EMBL/GenBank/DDBJ databases">
        <authorList>
            <person name="Kucharzyk K."/>
            <person name="Murdoch R.W."/>
            <person name="Higgins S."/>
            <person name="Loffler F."/>
        </authorList>
    </citation>
    <scope>NUCLEOTIDE SEQUENCE</scope>
</reference>
<comment type="caution">
    <text evidence="1">The sequence shown here is derived from an EMBL/GenBank/DDBJ whole genome shotgun (WGS) entry which is preliminary data.</text>
</comment>
<dbReference type="AlphaFoldDB" id="A0A645HBT9"/>
<accession>A0A645HBT9</accession>
<gene>
    <name evidence="1" type="ORF">SDC9_183491</name>
</gene>
<protein>
    <submittedName>
        <fullName evidence="1">Uncharacterized protein</fullName>
    </submittedName>
</protein>
<proteinExistence type="predicted"/>
<dbReference type="EMBL" id="VSSQ01089887">
    <property type="protein sequence ID" value="MPN35986.1"/>
    <property type="molecule type" value="Genomic_DNA"/>
</dbReference>
<sequence length="68" mass="7679">MIPIGNWNLEIDFAILPVVIQIQLCATVRQNGDRRGLCAHKCEPRKLRLIITRCGNHITRVCLARSIG</sequence>
<organism evidence="1">
    <name type="scientific">bioreactor metagenome</name>
    <dbReference type="NCBI Taxonomy" id="1076179"/>
    <lineage>
        <taxon>unclassified sequences</taxon>
        <taxon>metagenomes</taxon>
        <taxon>ecological metagenomes</taxon>
    </lineage>
</organism>
<evidence type="ECO:0000313" key="1">
    <source>
        <dbReference type="EMBL" id="MPN35986.1"/>
    </source>
</evidence>
<name>A0A645HBT9_9ZZZZ</name>